<dbReference type="AlphaFoldDB" id="A0A386ZGQ7"/>
<organism evidence="2 3">
    <name type="scientific">Nocardia yunnanensis</name>
    <dbReference type="NCBI Taxonomy" id="2382165"/>
    <lineage>
        <taxon>Bacteria</taxon>
        <taxon>Bacillati</taxon>
        <taxon>Actinomycetota</taxon>
        <taxon>Actinomycetes</taxon>
        <taxon>Mycobacteriales</taxon>
        <taxon>Nocardiaceae</taxon>
        <taxon>Nocardia</taxon>
    </lineage>
</organism>
<reference evidence="2 3" key="1">
    <citation type="submission" date="2018-09" db="EMBL/GenBank/DDBJ databases">
        <title>Nocardia yunnanensis sp. nov., an actinomycete isolated from a soil sample.</title>
        <authorList>
            <person name="Zhang J."/>
        </authorList>
    </citation>
    <scope>NUCLEOTIDE SEQUENCE [LARGE SCALE GENOMIC DNA]</scope>
    <source>
        <strain evidence="2 3">CFHS0054</strain>
    </source>
</reference>
<feature type="transmembrane region" description="Helical" evidence="1">
    <location>
        <begin position="39"/>
        <end position="59"/>
    </location>
</feature>
<accession>A0A386ZGQ7</accession>
<evidence type="ECO:0000313" key="2">
    <source>
        <dbReference type="EMBL" id="AYF76771.1"/>
    </source>
</evidence>
<dbReference type="RefSeq" id="WP_120740601.1">
    <property type="nucleotide sequence ID" value="NZ_CP032568.1"/>
</dbReference>
<keyword evidence="1" id="KW-0472">Membrane</keyword>
<feature type="transmembrane region" description="Helical" evidence="1">
    <location>
        <begin position="71"/>
        <end position="90"/>
    </location>
</feature>
<proteinExistence type="predicted"/>
<name>A0A386ZGQ7_9NOCA</name>
<protein>
    <submittedName>
        <fullName evidence="2">Uncharacterized protein</fullName>
    </submittedName>
</protein>
<keyword evidence="3" id="KW-1185">Reference proteome</keyword>
<feature type="transmembrane region" description="Helical" evidence="1">
    <location>
        <begin position="96"/>
        <end position="120"/>
    </location>
</feature>
<keyword evidence="1" id="KW-1133">Transmembrane helix</keyword>
<dbReference type="KEGG" id="nyu:D7D52_26485"/>
<dbReference type="OrthoDB" id="9981294at2"/>
<dbReference type="Proteomes" id="UP000267164">
    <property type="component" value="Chromosome"/>
</dbReference>
<keyword evidence="1" id="KW-0812">Transmembrane</keyword>
<gene>
    <name evidence="2" type="ORF">D7D52_26485</name>
</gene>
<feature type="transmembrane region" description="Helical" evidence="1">
    <location>
        <begin position="7"/>
        <end position="33"/>
    </location>
</feature>
<evidence type="ECO:0000256" key="1">
    <source>
        <dbReference type="SAM" id="Phobius"/>
    </source>
</evidence>
<evidence type="ECO:0000313" key="3">
    <source>
        <dbReference type="Proteomes" id="UP000267164"/>
    </source>
</evidence>
<dbReference type="EMBL" id="CP032568">
    <property type="protein sequence ID" value="AYF76771.1"/>
    <property type="molecule type" value="Genomic_DNA"/>
</dbReference>
<sequence>MSPAARSILLIGGAMKVAGGASLLAIAAGFAVVRHGLSTGLLVFAGAFFMVTGCAMVAWRDYLAHDDRATVLVVAVDSAIVVAATMTVVYEWRGITLAGGVLIAVVIATVAVFSTLFAIARAVG</sequence>